<dbReference type="KEGG" id="tpep:A0127_01840"/>
<dbReference type="Pfam" id="PF00149">
    <property type="entry name" value="Metallophos"/>
    <property type="match status" value="1"/>
</dbReference>
<proteinExistence type="predicted"/>
<organism evidence="2 3">
    <name type="scientific">Thermococcus peptonophilus</name>
    <dbReference type="NCBI Taxonomy" id="53952"/>
    <lineage>
        <taxon>Archaea</taxon>
        <taxon>Methanobacteriati</taxon>
        <taxon>Methanobacteriota</taxon>
        <taxon>Thermococci</taxon>
        <taxon>Thermococcales</taxon>
        <taxon>Thermococcaceae</taxon>
        <taxon>Thermococcus</taxon>
    </lineage>
</organism>
<dbReference type="EMBL" id="CP014750">
    <property type="protein sequence ID" value="AMQ17999.1"/>
    <property type="molecule type" value="Genomic_DNA"/>
</dbReference>
<dbReference type="AlphaFoldDB" id="A0A142CT97"/>
<dbReference type="InterPro" id="IPR004843">
    <property type="entry name" value="Calcineurin-like_PHP"/>
</dbReference>
<dbReference type="Proteomes" id="UP000073604">
    <property type="component" value="Chromosome"/>
</dbReference>
<dbReference type="PANTHER" id="PTHR43143">
    <property type="entry name" value="METALLOPHOSPHOESTERASE, CALCINEURIN SUPERFAMILY"/>
    <property type="match status" value="1"/>
</dbReference>
<reference evidence="3" key="1">
    <citation type="submission" date="2016-03" db="EMBL/GenBank/DDBJ databases">
        <authorList>
            <person name="Oger P.M."/>
        </authorList>
    </citation>
    <scope>NUCLEOTIDE SEQUENCE [LARGE SCALE GENOMIC DNA]</scope>
    <source>
        <strain evidence="3">OG-1</strain>
    </source>
</reference>
<name>A0A142CT97_9EURY</name>
<dbReference type="RefSeq" id="WP_062387241.1">
    <property type="nucleotide sequence ID" value="NZ_CP014750.1"/>
</dbReference>
<dbReference type="GO" id="GO:0016787">
    <property type="term" value="F:hydrolase activity"/>
    <property type="evidence" value="ECO:0007669"/>
    <property type="project" value="InterPro"/>
</dbReference>
<evidence type="ECO:0000313" key="3">
    <source>
        <dbReference type="Proteomes" id="UP000073604"/>
    </source>
</evidence>
<dbReference type="NCBIfam" id="TIGR04288">
    <property type="entry name" value="CGP_CTERM"/>
    <property type="match status" value="1"/>
</dbReference>
<protein>
    <submittedName>
        <fullName evidence="2">Phosphoesterase</fullName>
    </submittedName>
</protein>
<keyword evidence="3" id="KW-1185">Reference proteome</keyword>
<dbReference type="GeneID" id="27139248"/>
<dbReference type="InterPro" id="IPR027552">
    <property type="entry name" value="CGP_CTERM"/>
</dbReference>
<dbReference type="OrthoDB" id="7513at2157"/>
<dbReference type="PANTHER" id="PTHR43143:SF1">
    <property type="entry name" value="SERINE_THREONINE-PROTEIN PHOSPHATASE CPPED1"/>
    <property type="match status" value="1"/>
</dbReference>
<sequence>MLRKVLPILLALTAVLAAAGYVSAGEYSYTYSDYLYQPAPVVPAFALPGGSFELYVKEGISVSSIEAVSVLHGPYQLEIQGTSPGEDGMTVVKVKTPEDIVPDTYFLLIKTDKGTLVLPDGLKVFKEWPKELKLAWTSDTHVTTGAKVGYVCGDYFQRDIYKLEEMCSNPIPLHSVVATYSAYLYWEMNGATLMINTGDEVDTSGDMVGYKIMFDITKDTSAGDMPVVGIKGNHDDPPTVYTQLLGPKYFYVTIGKFIIIGLDTGGDQGYPTMDQIEWMEKVLDEHKGYTPIILYHHPYFFDPGWNYLGGVLKGLDPDADWDQIKVHLRRSWSAQEEISKRFLEDIVKYNVPLTMSGHIHHDMYWLYIDKNGNKHYFLTLTSTGAPDKETNPQTIKTHSPTWYGSNLVVIKEDGTVEMPYVNVEIKDDKVQSDFMSVPVPQRFMAFRHISKEGTAVKFINELNESVSGPIVLPIPEGAKVDPKATNITYTILGERQIADQYYIMLNVTIPQGVSQLVIDTGADTEKPVVQIAYLQPSHPKPNANFMAYFTAQDNLGIRDLYAVIYDENGNPVKYGKVDKFPGEPSSGKPGDTFYIVQLPGLNEGKYKIEIVAEDFYGNKATATKEITITSTSKAAKTTTAKQTSSEGKSTCGPAALVGLAVVPLLLRRKK</sequence>
<dbReference type="InterPro" id="IPR051918">
    <property type="entry name" value="STPP_CPPED1"/>
</dbReference>
<evidence type="ECO:0000313" key="2">
    <source>
        <dbReference type="EMBL" id="AMQ17999.1"/>
    </source>
</evidence>
<accession>A0A142CT97</accession>
<gene>
    <name evidence="2" type="ORF">A0127_01840</name>
</gene>
<feature type="domain" description="Calcineurin-like phosphoesterase" evidence="1">
    <location>
        <begin position="133"/>
        <end position="361"/>
    </location>
</feature>
<dbReference type="InterPro" id="IPR029052">
    <property type="entry name" value="Metallo-depent_PP-like"/>
</dbReference>
<dbReference type="Gene3D" id="3.60.21.10">
    <property type="match status" value="1"/>
</dbReference>
<dbReference type="SUPFAM" id="SSF56300">
    <property type="entry name" value="Metallo-dependent phosphatases"/>
    <property type="match status" value="1"/>
</dbReference>
<dbReference type="STRING" id="53952.A0127_01840"/>
<evidence type="ECO:0000259" key="1">
    <source>
        <dbReference type="Pfam" id="PF00149"/>
    </source>
</evidence>